<gene>
    <name evidence="2" type="ORF">KP22_03995</name>
</gene>
<evidence type="ECO:0000313" key="3">
    <source>
        <dbReference type="Proteomes" id="UP000032874"/>
    </source>
</evidence>
<organism evidence="2 3">
    <name type="scientific">Pectobacterium betavasculorum</name>
    <dbReference type="NCBI Taxonomy" id="55207"/>
    <lineage>
        <taxon>Bacteria</taxon>
        <taxon>Pseudomonadati</taxon>
        <taxon>Pseudomonadota</taxon>
        <taxon>Gammaproteobacteria</taxon>
        <taxon>Enterobacterales</taxon>
        <taxon>Pectobacteriaceae</taxon>
        <taxon>Pectobacterium</taxon>
    </lineage>
</organism>
<feature type="region of interest" description="Disordered" evidence="1">
    <location>
        <begin position="182"/>
        <end position="203"/>
    </location>
</feature>
<dbReference type="eggNOG" id="ENOG5032STJ">
    <property type="taxonomic scope" value="Bacteria"/>
</dbReference>
<reference evidence="2 3" key="1">
    <citation type="submission" date="2014-08" db="EMBL/GenBank/DDBJ databases">
        <title>Genome sequences of NCPPB Pectobacterium isolates.</title>
        <authorList>
            <person name="Glover R.H."/>
            <person name="Sapp M."/>
            <person name="Elphinstone J."/>
        </authorList>
    </citation>
    <scope>NUCLEOTIDE SEQUENCE [LARGE SCALE GENOMIC DNA]</scope>
    <source>
        <strain evidence="2 3">NCPPB 2795</strain>
    </source>
</reference>
<evidence type="ECO:0000313" key="2">
    <source>
        <dbReference type="EMBL" id="KFX07259.1"/>
    </source>
</evidence>
<dbReference type="Proteomes" id="UP000032874">
    <property type="component" value="Unassembled WGS sequence"/>
</dbReference>
<sequence>MVATDERTDLAVKREFAELLKATLAVYGKDSSKAVIRLYWNAVGSFDIGLIRQALSQWITDPEQGRYAPKPADIIRNIQRLTGRPSWVSANEAWAIALPAQDEANTLIWTAEIAQAWRVAEPIFADGDRVGARMAFIAAYERLVATAQSSGVLPQWTVSEGWDKGAVKGAVEQAVNAGLLPAPDATRYLSPPASLPPPKVDRGKRDAMLTKIQAFAGILLDQKEQRETQERHEREERRAQANKELDKRYQDELRRAADHSTTDENQEVRADQ</sequence>
<protein>
    <submittedName>
        <fullName evidence="2">Uncharacterized protein</fullName>
    </submittedName>
</protein>
<feature type="compositionally biased region" description="Basic and acidic residues" evidence="1">
    <location>
        <begin position="221"/>
        <end position="272"/>
    </location>
</feature>
<dbReference type="RefSeq" id="WP_039322519.1">
    <property type="nucleotide sequence ID" value="NZ_JQHM01000001.1"/>
</dbReference>
<comment type="caution">
    <text evidence="2">The sequence shown here is derived from an EMBL/GenBank/DDBJ whole genome shotgun (WGS) entry which is preliminary data.</text>
</comment>
<dbReference type="STRING" id="55207.KP22_03995"/>
<proteinExistence type="predicted"/>
<evidence type="ECO:0000256" key="1">
    <source>
        <dbReference type="SAM" id="MobiDB-lite"/>
    </source>
</evidence>
<accession>A0A093S360</accession>
<feature type="region of interest" description="Disordered" evidence="1">
    <location>
        <begin position="220"/>
        <end position="272"/>
    </location>
</feature>
<name>A0A093S360_9GAMM</name>
<dbReference type="EMBL" id="JQHM01000001">
    <property type="protein sequence ID" value="KFX07259.1"/>
    <property type="molecule type" value="Genomic_DNA"/>
</dbReference>
<dbReference type="AlphaFoldDB" id="A0A093S360"/>